<keyword evidence="5 8" id="KW-0347">Helicase</keyword>
<accession>A0AAV4EH93</accession>
<evidence type="ECO:0000313" key="8">
    <source>
        <dbReference type="EMBL" id="GFR59676.1"/>
    </source>
</evidence>
<feature type="region of interest" description="Disordered" evidence="6">
    <location>
        <begin position="171"/>
        <end position="281"/>
    </location>
</feature>
<dbReference type="InterPro" id="IPR001650">
    <property type="entry name" value="Helicase_C-like"/>
</dbReference>
<feature type="compositionally biased region" description="Basic residues" evidence="6">
    <location>
        <begin position="336"/>
        <end position="353"/>
    </location>
</feature>
<dbReference type="EMBL" id="BMAT01010734">
    <property type="protein sequence ID" value="GFR59676.1"/>
    <property type="molecule type" value="Genomic_DNA"/>
</dbReference>
<dbReference type="Pfam" id="PF00271">
    <property type="entry name" value="Helicase_C"/>
    <property type="match status" value="1"/>
</dbReference>
<evidence type="ECO:0000313" key="9">
    <source>
        <dbReference type="Proteomes" id="UP000762676"/>
    </source>
</evidence>
<evidence type="ECO:0000256" key="3">
    <source>
        <dbReference type="ARBA" id="ARBA00022840"/>
    </source>
</evidence>
<organism evidence="8 9">
    <name type="scientific">Elysia marginata</name>
    <dbReference type="NCBI Taxonomy" id="1093978"/>
    <lineage>
        <taxon>Eukaryota</taxon>
        <taxon>Metazoa</taxon>
        <taxon>Spiralia</taxon>
        <taxon>Lophotrochozoa</taxon>
        <taxon>Mollusca</taxon>
        <taxon>Gastropoda</taxon>
        <taxon>Heterobranchia</taxon>
        <taxon>Euthyneura</taxon>
        <taxon>Panpulmonata</taxon>
        <taxon>Sacoglossa</taxon>
        <taxon>Placobranchoidea</taxon>
        <taxon>Plakobranchidae</taxon>
        <taxon>Elysia</taxon>
    </lineage>
</organism>
<comment type="caution">
    <text evidence="8">The sequence shown here is derived from an EMBL/GenBank/DDBJ whole genome shotgun (WGS) entry which is preliminary data.</text>
</comment>
<dbReference type="SUPFAM" id="SSF52540">
    <property type="entry name" value="P-loop containing nucleoside triphosphate hydrolases"/>
    <property type="match status" value="1"/>
</dbReference>
<feature type="compositionally biased region" description="Basic and acidic residues" evidence="6">
    <location>
        <begin position="413"/>
        <end position="423"/>
    </location>
</feature>
<keyword evidence="2 5" id="KW-0378">Hydrolase</keyword>
<dbReference type="PROSITE" id="PS51194">
    <property type="entry name" value="HELICASE_CTER"/>
    <property type="match status" value="1"/>
</dbReference>
<dbReference type="GO" id="GO:0003724">
    <property type="term" value="F:RNA helicase activity"/>
    <property type="evidence" value="ECO:0007669"/>
    <property type="project" value="UniProtKB-EC"/>
</dbReference>
<dbReference type="Gene3D" id="3.40.50.300">
    <property type="entry name" value="P-loop containing nucleotide triphosphate hydrolases"/>
    <property type="match status" value="1"/>
</dbReference>
<dbReference type="InterPro" id="IPR027417">
    <property type="entry name" value="P-loop_NTPase"/>
</dbReference>
<comment type="catalytic activity">
    <reaction evidence="5">
        <text>ATP + H2O = ADP + phosphate + H(+)</text>
        <dbReference type="Rhea" id="RHEA:13065"/>
        <dbReference type="ChEBI" id="CHEBI:15377"/>
        <dbReference type="ChEBI" id="CHEBI:15378"/>
        <dbReference type="ChEBI" id="CHEBI:30616"/>
        <dbReference type="ChEBI" id="CHEBI:43474"/>
        <dbReference type="ChEBI" id="CHEBI:456216"/>
        <dbReference type="EC" id="3.6.4.13"/>
    </reaction>
</comment>
<evidence type="ECO:0000256" key="5">
    <source>
        <dbReference type="RuleBase" id="RU365068"/>
    </source>
</evidence>
<keyword evidence="9" id="KW-1185">Reference proteome</keyword>
<keyword evidence="4 5" id="KW-0694">RNA-binding</keyword>
<dbReference type="AlphaFoldDB" id="A0AAV4EH93"/>
<comment type="similarity">
    <text evidence="5">Belongs to the DEAD box helicase family.</text>
</comment>
<evidence type="ECO:0000256" key="1">
    <source>
        <dbReference type="ARBA" id="ARBA00022741"/>
    </source>
</evidence>
<feature type="domain" description="Helicase C-terminal" evidence="7">
    <location>
        <begin position="1"/>
        <end position="117"/>
    </location>
</feature>
<evidence type="ECO:0000259" key="7">
    <source>
        <dbReference type="PROSITE" id="PS51194"/>
    </source>
</evidence>
<feature type="compositionally biased region" description="Acidic residues" evidence="6">
    <location>
        <begin position="297"/>
        <end position="312"/>
    </location>
</feature>
<dbReference type="PANTHER" id="PTHR24031">
    <property type="entry name" value="RNA HELICASE"/>
    <property type="match status" value="1"/>
</dbReference>
<evidence type="ECO:0000256" key="4">
    <source>
        <dbReference type="ARBA" id="ARBA00022884"/>
    </source>
</evidence>
<dbReference type="GO" id="GO:0016787">
    <property type="term" value="F:hydrolase activity"/>
    <property type="evidence" value="ECO:0007669"/>
    <property type="project" value="UniProtKB-KW"/>
</dbReference>
<evidence type="ECO:0000256" key="6">
    <source>
        <dbReference type="SAM" id="MobiDB-lite"/>
    </source>
</evidence>
<protein>
    <recommendedName>
        <fullName evidence="5">ATP-dependent RNA helicase</fullName>
        <ecNumber evidence="5">3.6.4.13</ecNumber>
    </recommendedName>
</protein>
<gene>
    <name evidence="8" type="ORF">ElyMa_005388900</name>
</gene>
<dbReference type="GO" id="GO:0005524">
    <property type="term" value="F:ATP binding"/>
    <property type="evidence" value="ECO:0007669"/>
    <property type="project" value="UniProtKB-UniRule"/>
</dbReference>
<dbReference type="SMART" id="SM00490">
    <property type="entry name" value="HELICc"/>
    <property type="match status" value="1"/>
</dbReference>
<dbReference type="Proteomes" id="UP000762676">
    <property type="component" value="Unassembled WGS sequence"/>
</dbReference>
<dbReference type="GO" id="GO:0003723">
    <property type="term" value="F:RNA binding"/>
    <property type="evidence" value="ECO:0007669"/>
    <property type="project" value="UniProtKB-UniRule"/>
</dbReference>
<dbReference type="CDD" id="cd18787">
    <property type="entry name" value="SF2_C_DEAD"/>
    <property type="match status" value="1"/>
</dbReference>
<feature type="region of interest" description="Disordered" evidence="6">
    <location>
        <begin position="296"/>
        <end position="456"/>
    </location>
</feature>
<feature type="compositionally biased region" description="Basic and acidic residues" evidence="6">
    <location>
        <begin position="354"/>
        <end position="364"/>
    </location>
</feature>
<proteinExistence type="inferred from homology"/>
<keyword evidence="3 5" id="KW-0067">ATP-binding</keyword>
<feature type="compositionally biased region" description="Acidic residues" evidence="6">
    <location>
        <begin position="424"/>
        <end position="447"/>
    </location>
</feature>
<comment type="domain">
    <text evidence="5">The Q motif is unique to and characteristic of the DEAD box family of RNA helicases and controls ATP binding and hydrolysis.</text>
</comment>
<feature type="compositionally biased region" description="Acidic residues" evidence="6">
    <location>
        <begin position="189"/>
        <end position="213"/>
    </location>
</feature>
<dbReference type="EC" id="3.6.4.13" evidence="5"/>
<feature type="compositionally biased region" description="Acidic residues" evidence="6">
    <location>
        <begin position="393"/>
        <end position="412"/>
    </location>
</feature>
<evidence type="ECO:0000256" key="2">
    <source>
        <dbReference type="ARBA" id="ARBA00022801"/>
    </source>
</evidence>
<reference evidence="8 9" key="1">
    <citation type="journal article" date="2021" name="Elife">
        <title>Chloroplast acquisition without the gene transfer in kleptoplastic sea slugs, Plakobranchus ocellatus.</title>
        <authorList>
            <person name="Maeda T."/>
            <person name="Takahashi S."/>
            <person name="Yoshida T."/>
            <person name="Shimamura S."/>
            <person name="Takaki Y."/>
            <person name="Nagai Y."/>
            <person name="Toyoda A."/>
            <person name="Suzuki Y."/>
            <person name="Arimoto A."/>
            <person name="Ishii H."/>
            <person name="Satoh N."/>
            <person name="Nishiyama T."/>
            <person name="Hasebe M."/>
            <person name="Maruyama T."/>
            <person name="Minagawa J."/>
            <person name="Obokata J."/>
            <person name="Shigenobu S."/>
        </authorList>
    </citation>
    <scope>NUCLEOTIDE SEQUENCE [LARGE SCALE GENOMIC DNA]</scope>
</reference>
<keyword evidence="1 5" id="KW-0547">Nucleotide-binding</keyword>
<comment type="function">
    <text evidence="5">RNA helicase.</text>
</comment>
<feature type="compositionally biased region" description="Basic and acidic residues" evidence="6">
    <location>
        <begin position="322"/>
        <end position="335"/>
    </location>
</feature>
<name>A0AAV4EH93_9GAST</name>
<sequence length="468" mass="52868">MHPGLTVLCLHGHMKQHQRMEVYHSFSRKQHAVLLATDVAARGLDFPVVNWVVQMDKPENTDTYIHRVGRTARYEKSGEALLVLLPAEEKKMVEELNRRKIPIVKLKVSKKRVFDVTKKLESICASDKDMKDNAQKVGNLLFKLLALLPLLLSLGLVQAPRLPFLEKSTKSGNKEERLVESTTANPGEKEEEEESDDDDDSSDEDDSEGDEEDETKRSAVNSTGPTLNFGVVSDDEDGSDGDKDDGIYKVIKNVTEEPEEQEDSNIALVEDGGSRKKKSRAKEKLKLLKYTKRVVFDEDGNLEKEESEDEEQGLNINAAKQRMKDQDRLDKEEQRRRIREMHREKRLKLKEKRRQAELEKRGQEPEETEVSLGPEDSGKGGNDASDDDQQRSDDDEDGDKDDDQTAESDSDEEPSRKRPRLEADESGSEEEETEDDASDDNEDDESDAPTQTIADEEEAVLALLGGKT</sequence>